<dbReference type="EMBL" id="BOOU01000106">
    <property type="protein sequence ID" value="GII81678.1"/>
    <property type="molecule type" value="Genomic_DNA"/>
</dbReference>
<sequence length="136" mass="14671">MVRTDPAGLRELTLDECMALLAGAPLGRIVYTDRALPAVQPVLFHLDGGAVVIRTSAGSALAAAVQDTVVAFEVDEVDARTRTGWSVTAVGHARVVDDPAETARLDLLPLRRWAPAGHERFILLRLERLTGRRIAP</sequence>
<comment type="caution">
    <text evidence="1">The sequence shown here is derived from an EMBL/GenBank/DDBJ whole genome shotgun (WGS) entry which is preliminary data.</text>
</comment>
<dbReference type="Proteomes" id="UP000655287">
    <property type="component" value="Unassembled WGS sequence"/>
</dbReference>
<name>A0A919R9F7_9ACTN</name>
<keyword evidence="1" id="KW-0238">DNA-binding</keyword>
<reference evidence="1" key="1">
    <citation type="submission" date="2021-01" db="EMBL/GenBank/DDBJ databases">
        <title>Whole genome shotgun sequence of Sphaerisporangium rufum NBRC 109079.</title>
        <authorList>
            <person name="Komaki H."/>
            <person name="Tamura T."/>
        </authorList>
    </citation>
    <scope>NUCLEOTIDE SEQUENCE</scope>
    <source>
        <strain evidence="1">NBRC 109079</strain>
    </source>
</reference>
<evidence type="ECO:0000313" key="2">
    <source>
        <dbReference type="Proteomes" id="UP000655287"/>
    </source>
</evidence>
<evidence type="ECO:0000313" key="1">
    <source>
        <dbReference type="EMBL" id="GII81678.1"/>
    </source>
</evidence>
<dbReference type="GO" id="GO:0003677">
    <property type="term" value="F:DNA binding"/>
    <property type="evidence" value="ECO:0007669"/>
    <property type="project" value="UniProtKB-KW"/>
</dbReference>
<dbReference type="Gene3D" id="2.30.110.10">
    <property type="entry name" value="Electron Transport, Fmn-binding Protein, Chain A"/>
    <property type="match status" value="1"/>
</dbReference>
<keyword evidence="2" id="KW-1185">Reference proteome</keyword>
<proteinExistence type="predicted"/>
<dbReference type="AlphaFoldDB" id="A0A919R9F7"/>
<dbReference type="InterPro" id="IPR024747">
    <property type="entry name" value="Pyridox_Oxase-rel"/>
</dbReference>
<dbReference type="InterPro" id="IPR012349">
    <property type="entry name" value="Split_barrel_FMN-bd"/>
</dbReference>
<organism evidence="1 2">
    <name type="scientific">Sphaerisporangium rufum</name>
    <dbReference type="NCBI Taxonomy" id="1381558"/>
    <lineage>
        <taxon>Bacteria</taxon>
        <taxon>Bacillati</taxon>
        <taxon>Actinomycetota</taxon>
        <taxon>Actinomycetes</taxon>
        <taxon>Streptosporangiales</taxon>
        <taxon>Streptosporangiaceae</taxon>
        <taxon>Sphaerisporangium</taxon>
    </lineage>
</organism>
<protein>
    <submittedName>
        <fullName evidence="1">DNA-binding protein</fullName>
    </submittedName>
</protein>
<dbReference type="Pfam" id="PF12900">
    <property type="entry name" value="Pyridox_ox_2"/>
    <property type="match status" value="1"/>
</dbReference>
<dbReference type="SUPFAM" id="SSF50475">
    <property type="entry name" value="FMN-binding split barrel"/>
    <property type="match status" value="1"/>
</dbReference>
<accession>A0A919R9F7</accession>
<gene>
    <name evidence="1" type="ORF">Sru01_66600</name>
</gene>